<dbReference type="GO" id="GO:0016874">
    <property type="term" value="F:ligase activity"/>
    <property type="evidence" value="ECO:0007669"/>
    <property type="project" value="UniProtKB-KW"/>
</dbReference>
<evidence type="ECO:0000313" key="12">
    <source>
        <dbReference type="Proteomes" id="UP000313359"/>
    </source>
</evidence>
<gene>
    <name evidence="11" type="ORF">L227DRAFT_578428</name>
</gene>
<feature type="compositionally biased region" description="Polar residues" evidence="7">
    <location>
        <begin position="479"/>
        <end position="495"/>
    </location>
</feature>
<keyword evidence="11" id="KW-0670">Pyruvate</keyword>
<evidence type="ECO:0000256" key="3">
    <source>
        <dbReference type="ARBA" id="ARBA00022741"/>
    </source>
</evidence>
<dbReference type="SUPFAM" id="SSF56059">
    <property type="entry name" value="Glutathione synthetase ATP-binding domain-like"/>
    <property type="match status" value="1"/>
</dbReference>
<evidence type="ECO:0000256" key="2">
    <source>
        <dbReference type="ARBA" id="ARBA00022598"/>
    </source>
</evidence>
<dbReference type="InterPro" id="IPR005479">
    <property type="entry name" value="CPAse_ATP-bd"/>
</dbReference>
<dbReference type="CDD" id="cd06850">
    <property type="entry name" value="biotinyl_domain"/>
    <property type="match status" value="1"/>
</dbReference>
<dbReference type="EMBL" id="ML122284">
    <property type="protein sequence ID" value="RPD57010.1"/>
    <property type="molecule type" value="Genomic_DNA"/>
</dbReference>
<dbReference type="GO" id="GO:0046872">
    <property type="term" value="F:metal ion binding"/>
    <property type="evidence" value="ECO:0007669"/>
    <property type="project" value="InterPro"/>
</dbReference>
<dbReference type="SUPFAM" id="SSF52440">
    <property type="entry name" value="PreATP-grasp domain"/>
    <property type="match status" value="1"/>
</dbReference>
<evidence type="ECO:0000256" key="4">
    <source>
        <dbReference type="ARBA" id="ARBA00022840"/>
    </source>
</evidence>
<dbReference type="PROSITE" id="PS50968">
    <property type="entry name" value="BIOTINYL_LIPOYL"/>
    <property type="match status" value="1"/>
</dbReference>
<proteinExistence type="predicted"/>
<dbReference type="Gene3D" id="2.40.50.100">
    <property type="match status" value="1"/>
</dbReference>
<dbReference type="InterPro" id="IPR000089">
    <property type="entry name" value="Biotin_lipoyl"/>
</dbReference>
<dbReference type="InterPro" id="IPR016185">
    <property type="entry name" value="PreATP-grasp_dom_sf"/>
</dbReference>
<keyword evidence="2" id="KW-0436">Ligase</keyword>
<dbReference type="PANTHER" id="PTHR45007:SF1">
    <property type="entry name" value="CARBOXYLASE, PUTATIVE (AFU_ORTHOLOGUE AFUA_5G07570)-RELATED"/>
    <property type="match status" value="1"/>
</dbReference>
<dbReference type="Gene3D" id="3.30.470.20">
    <property type="entry name" value="ATP-grasp fold, B domain"/>
    <property type="match status" value="1"/>
</dbReference>
<dbReference type="PROSITE" id="PS50975">
    <property type="entry name" value="ATP_GRASP"/>
    <property type="match status" value="1"/>
</dbReference>
<dbReference type="InterPro" id="IPR005482">
    <property type="entry name" value="Biotin_COase_C"/>
</dbReference>
<keyword evidence="3 6" id="KW-0547">Nucleotide-binding</keyword>
<dbReference type="PROSITE" id="PS50979">
    <property type="entry name" value="BC"/>
    <property type="match status" value="1"/>
</dbReference>
<dbReference type="InterPro" id="IPR011764">
    <property type="entry name" value="Biotin_carboxylation_dom"/>
</dbReference>
<keyword evidence="12" id="KW-1185">Reference proteome</keyword>
<keyword evidence="5" id="KW-0092">Biotin</keyword>
<dbReference type="PROSITE" id="PS00867">
    <property type="entry name" value="CPSASE_2"/>
    <property type="match status" value="1"/>
</dbReference>
<feature type="domain" description="Biotin carboxylation" evidence="10">
    <location>
        <begin position="3"/>
        <end position="460"/>
    </location>
</feature>
<evidence type="ECO:0000259" key="10">
    <source>
        <dbReference type="PROSITE" id="PS50979"/>
    </source>
</evidence>
<dbReference type="Pfam" id="PF00364">
    <property type="entry name" value="Biotin_lipoyl"/>
    <property type="match status" value="1"/>
</dbReference>
<dbReference type="InterPro" id="IPR005481">
    <property type="entry name" value="BC-like_N"/>
</dbReference>
<feature type="domain" description="ATP-grasp" evidence="9">
    <location>
        <begin position="120"/>
        <end position="316"/>
    </location>
</feature>
<dbReference type="OrthoDB" id="196847at2759"/>
<comment type="cofactor">
    <cofactor evidence="1">
        <name>biotin</name>
        <dbReference type="ChEBI" id="CHEBI:57586"/>
    </cofactor>
</comment>
<dbReference type="Pfam" id="PF02785">
    <property type="entry name" value="Biotin_carb_C"/>
    <property type="match status" value="1"/>
</dbReference>
<dbReference type="InterPro" id="IPR011761">
    <property type="entry name" value="ATP-grasp"/>
</dbReference>
<dbReference type="GO" id="GO:0005524">
    <property type="term" value="F:ATP binding"/>
    <property type="evidence" value="ECO:0007669"/>
    <property type="project" value="UniProtKB-UniRule"/>
</dbReference>
<dbReference type="FunFam" id="3.30.1490.20:FF:000003">
    <property type="entry name" value="acetyl-CoA carboxylase isoform X1"/>
    <property type="match status" value="1"/>
</dbReference>
<organism evidence="11 12">
    <name type="scientific">Lentinus tigrinus ALCF2SS1-6</name>
    <dbReference type="NCBI Taxonomy" id="1328759"/>
    <lineage>
        <taxon>Eukaryota</taxon>
        <taxon>Fungi</taxon>
        <taxon>Dikarya</taxon>
        <taxon>Basidiomycota</taxon>
        <taxon>Agaricomycotina</taxon>
        <taxon>Agaricomycetes</taxon>
        <taxon>Polyporales</taxon>
        <taxon>Polyporaceae</taxon>
        <taxon>Lentinus</taxon>
    </lineage>
</organism>
<dbReference type="SUPFAM" id="SSF51230">
    <property type="entry name" value="Single hybrid motif"/>
    <property type="match status" value="1"/>
</dbReference>
<accession>A0A5C2S0Y1</accession>
<dbReference type="PANTHER" id="PTHR45007">
    <property type="entry name" value="CARBOXYLASE, PUTATIVE (AFU_ORTHOLOGUE AFUA_5G07570)-RELATED"/>
    <property type="match status" value="1"/>
</dbReference>
<dbReference type="STRING" id="1328759.A0A5C2S0Y1"/>
<feature type="domain" description="Lipoyl-binding" evidence="8">
    <location>
        <begin position="577"/>
        <end position="658"/>
    </location>
</feature>
<sequence length="668" mass="71736">MTTPPKVLIANRGEIAIRICRAATELGWQTVALYTEKDASHAYYADEAILLDSPTKYMDPEHIADIARRTGCTHVHPGYGFLSESPKFASLFRQGPSSPITFIGPSVETLKIASDKMLSRELAVSLDVSVAPGARVSSVEDVHQFVTHLGHIAYPIVIKALDGGGGRGIRIVNNATEVADAYKRCLNESPSKQIFVEKALVGPGWKHIEVQIVGDGQGNVAHLWERECSVQRRFQKIVEMAPSTLPRVAAEPLLEAALKMARHLQYAGLGTFEFLVNSRSHEWVFLEINPRIQVEHTVTEEIMGIDLVRVQILLSTSGTSLATVLPQHTRAPPPGYAIQLRIVAEDPHKDFRLSPGEIAPHEVSWPSGNGTRVDTWVSAGPYAPDGLRWTVGVDFDSLLAKVIVHGSMFEEATAKALRAVREVRVSGEVKTNRDILAGIVSHTDWQSGSVHTRWLEEHLTEIIHLGETKFQKRRDPLASSATANTSPGTSLKDTTGVTGTILLQPGSSFQLSISPAGESASSPQPVAQKHNVVLSTIGHNAFPDQLSGTLATSLSPTPLAFSLIQLSSISTSSQVEFANAQDPTHLSCPLAGKIVELHPALSSASGGFIRAGEPLIVVTVMKMESVVNAPVSGKVSRLGKGIEVGAVIPEGSLVCVLDVQSAGGMAKL</sequence>
<dbReference type="Proteomes" id="UP000313359">
    <property type="component" value="Unassembled WGS sequence"/>
</dbReference>
<dbReference type="SUPFAM" id="SSF51246">
    <property type="entry name" value="Rudiment single hybrid motif"/>
    <property type="match status" value="1"/>
</dbReference>
<evidence type="ECO:0000256" key="6">
    <source>
        <dbReference type="PROSITE-ProRule" id="PRU00409"/>
    </source>
</evidence>
<evidence type="ECO:0000256" key="5">
    <source>
        <dbReference type="ARBA" id="ARBA00023267"/>
    </source>
</evidence>
<feature type="region of interest" description="Disordered" evidence="7">
    <location>
        <begin position="474"/>
        <end position="495"/>
    </location>
</feature>
<dbReference type="Pfam" id="PF02786">
    <property type="entry name" value="CPSase_L_D2"/>
    <property type="match status" value="1"/>
</dbReference>
<keyword evidence="4 6" id="KW-0067">ATP-binding</keyword>
<dbReference type="InterPro" id="IPR011053">
    <property type="entry name" value="Single_hybrid_motif"/>
</dbReference>
<evidence type="ECO:0000259" key="9">
    <source>
        <dbReference type="PROSITE" id="PS50975"/>
    </source>
</evidence>
<dbReference type="Pfam" id="PF00289">
    <property type="entry name" value="Biotin_carb_N"/>
    <property type="match status" value="1"/>
</dbReference>
<evidence type="ECO:0000313" key="11">
    <source>
        <dbReference type="EMBL" id="RPD57010.1"/>
    </source>
</evidence>
<evidence type="ECO:0000256" key="1">
    <source>
        <dbReference type="ARBA" id="ARBA00001953"/>
    </source>
</evidence>
<dbReference type="SMART" id="SM00878">
    <property type="entry name" value="Biotin_carb_C"/>
    <property type="match status" value="1"/>
</dbReference>
<reference evidence="11" key="1">
    <citation type="journal article" date="2018" name="Genome Biol. Evol.">
        <title>Genomics and development of Lentinus tigrinus, a white-rot wood-decaying mushroom with dimorphic fruiting bodies.</title>
        <authorList>
            <person name="Wu B."/>
            <person name="Xu Z."/>
            <person name="Knudson A."/>
            <person name="Carlson A."/>
            <person name="Chen N."/>
            <person name="Kovaka S."/>
            <person name="LaButti K."/>
            <person name="Lipzen A."/>
            <person name="Pennachio C."/>
            <person name="Riley R."/>
            <person name="Schakwitz W."/>
            <person name="Umezawa K."/>
            <person name="Ohm R.A."/>
            <person name="Grigoriev I.V."/>
            <person name="Nagy L.G."/>
            <person name="Gibbons J."/>
            <person name="Hibbett D."/>
        </authorList>
    </citation>
    <scope>NUCLEOTIDE SEQUENCE [LARGE SCALE GENOMIC DNA]</scope>
    <source>
        <strain evidence="11">ALCF2SS1-6</strain>
    </source>
</reference>
<name>A0A5C2S0Y1_9APHY</name>
<dbReference type="PROSITE" id="PS00188">
    <property type="entry name" value="BIOTIN"/>
    <property type="match status" value="1"/>
</dbReference>
<dbReference type="AlphaFoldDB" id="A0A5C2S0Y1"/>
<dbReference type="InterPro" id="IPR011054">
    <property type="entry name" value="Rudment_hybrid_motif"/>
</dbReference>
<dbReference type="InterPro" id="IPR001882">
    <property type="entry name" value="Biotin_BS"/>
</dbReference>
<evidence type="ECO:0000259" key="8">
    <source>
        <dbReference type="PROSITE" id="PS50968"/>
    </source>
</evidence>
<protein>
    <submittedName>
        <fullName evidence="11">Carboxylase:pyruvate/acetyl-coa/propionyl-CoA</fullName>
    </submittedName>
</protein>
<evidence type="ECO:0000256" key="7">
    <source>
        <dbReference type="SAM" id="MobiDB-lite"/>
    </source>
</evidence>